<dbReference type="Proteomes" id="UP001161438">
    <property type="component" value="Chromosome 4"/>
</dbReference>
<accession>A0AA35NER9</accession>
<dbReference type="AlphaFoldDB" id="A0AA35NER9"/>
<gene>
    <name evidence="2" type="primary">SMKI04G3510</name>
    <name evidence="2" type="ORF">SMKI_04G3510</name>
</gene>
<evidence type="ECO:0000313" key="2">
    <source>
        <dbReference type="EMBL" id="CAI4038012.1"/>
    </source>
</evidence>
<feature type="compositionally biased region" description="Low complexity" evidence="1">
    <location>
        <begin position="153"/>
        <end position="164"/>
    </location>
</feature>
<dbReference type="Pfam" id="PF17300">
    <property type="entry name" value="FIN1"/>
    <property type="match status" value="1"/>
</dbReference>
<name>A0AA35NER9_SACMI</name>
<keyword evidence="3" id="KW-1185">Reference proteome</keyword>
<proteinExistence type="predicted"/>
<dbReference type="EMBL" id="OX365760">
    <property type="protein sequence ID" value="CAI4038012.1"/>
    <property type="molecule type" value="Genomic_DNA"/>
</dbReference>
<dbReference type="RefSeq" id="XP_056081127.1">
    <property type="nucleotide sequence ID" value="XM_056226897.1"/>
</dbReference>
<organism evidence="2 3">
    <name type="scientific">Saccharomyces mikatae IFO 1815</name>
    <dbReference type="NCBI Taxonomy" id="226126"/>
    <lineage>
        <taxon>Eukaryota</taxon>
        <taxon>Fungi</taxon>
        <taxon>Dikarya</taxon>
        <taxon>Ascomycota</taxon>
        <taxon>Saccharomycotina</taxon>
        <taxon>Saccharomycetes</taxon>
        <taxon>Saccharomycetales</taxon>
        <taxon>Saccharomycetaceae</taxon>
        <taxon>Saccharomyces</taxon>
    </lineage>
</organism>
<feature type="region of interest" description="Disordered" evidence="1">
    <location>
        <begin position="149"/>
        <end position="178"/>
    </location>
</feature>
<sequence length="296" mass="33646">MNNKGSRRSLRDIGNVIGRNNIPSDKDNVFVRLSMSPSRTASQREFLKPPMRLSPRKTDGAKHSIQVTPRRIASPECLKGYVPKVTQSLDRPQFKNSHKDVKIQSSDHITNIIFPTSPTKLTFSNESKIGGDGSLTRIRARFKNGLMSPERIQQQQQQQQQQEQIPSLGTDNSINLSHNTNFETTSVENDLSQDKLKKKNLLIDLKKEEEGLGDGIESLTKSNTKLNSMLAKEGKVQKASIQKTVKFKLPDTIVTEDTKELRDIKDLILQMLRRQRDIESRLSNIELQLKEIPKHK</sequence>
<protein>
    <submittedName>
        <fullName evidence="2">Uncharacterized protein</fullName>
    </submittedName>
</protein>
<reference evidence="2" key="1">
    <citation type="submission" date="2022-10" db="EMBL/GenBank/DDBJ databases">
        <authorList>
            <person name="Byrne P K."/>
        </authorList>
    </citation>
    <scope>NUCLEOTIDE SEQUENCE</scope>
    <source>
        <strain evidence="2">IFO1815</strain>
    </source>
</reference>
<evidence type="ECO:0000256" key="1">
    <source>
        <dbReference type="SAM" id="MobiDB-lite"/>
    </source>
</evidence>
<evidence type="ECO:0000313" key="3">
    <source>
        <dbReference type="Proteomes" id="UP001161438"/>
    </source>
</evidence>
<dbReference type="GeneID" id="80917223"/>
<dbReference type="InterPro" id="IPR035260">
    <property type="entry name" value="Fin1"/>
</dbReference>
<feature type="compositionally biased region" description="Polar residues" evidence="1">
    <location>
        <begin position="165"/>
        <end position="178"/>
    </location>
</feature>